<name>A0AA38M515_9CUCU</name>
<keyword evidence="1" id="KW-0472">Membrane</keyword>
<evidence type="ECO:0000313" key="3">
    <source>
        <dbReference type="EMBL" id="KAJ3643716.1"/>
    </source>
</evidence>
<protein>
    <recommendedName>
        <fullName evidence="5">Chloride channel CLIC-like protein 1</fullName>
    </recommendedName>
</protein>
<evidence type="ECO:0000313" key="4">
    <source>
        <dbReference type="Proteomes" id="UP001168821"/>
    </source>
</evidence>
<evidence type="ECO:0000256" key="1">
    <source>
        <dbReference type="SAM" id="Phobius"/>
    </source>
</evidence>
<dbReference type="Proteomes" id="UP001168821">
    <property type="component" value="Unassembled WGS sequence"/>
</dbReference>
<keyword evidence="2" id="KW-0732">Signal</keyword>
<keyword evidence="1" id="KW-0812">Transmembrane</keyword>
<dbReference type="AlphaFoldDB" id="A0AA38M515"/>
<keyword evidence="1" id="KW-1133">Transmembrane helix</keyword>
<proteinExistence type="predicted"/>
<feature type="transmembrane region" description="Helical" evidence="1">
    <location>
        <begin position="174"/>
        <end position="194"/>
    </location>
</feature>
<feature type="chain" id="PRO_5041337518" description="Chloride channel CLIC-like protein 1" evidence="2">
    <location>
        <begin position="17"/>
        <end position="233"/>
    </location>
</feature>
<dbReference type="EMBL" id="JALNTZ010000008">
    <property type="protein sequence ID" value="KAJ3643716.1"/>
    <property type="molecule type" value="Genomic_DNA"/>
</dbReference>
<evidence type="ECO:0000256" key="2">
    <source>
        <dbReference type="SAM" id="SignalP"/>
    </source>
</evidence>
<accession>A0AA38M515</accession>
<sequence>MKTTLIFILLLQLTRTQWIDPHSMDTNYKNRLPNHSQKTSDEPMHNPTAVKECVSDVHLKRLVRIILNSAYLDNDIGYHEGYINIKLTTVEHQFLVNFSQSTKTEDNIFSEVTSIFENALRKPAAERYQELILSMQERIYEILFNPTSTALIGSCLALYLTYKLLKAQFTWKSIVKYFLFLAYIVDCFVTYLAIVRDEEIDNMVNIKKLGTAPPECDTTKMSWWNFLKTQVGK</sequence>
<keyword evidence="4" id="KW-1185">Reference proteome</keyword>
<gene>
    <name evidence="3" type="ORF">Zmor_026410</name>
</gene>
<evidence type="ECO:0008006" key="5">
    <source>
        <dbReference type="Google" id="ProtNLM"/>
    </source>
</evidence>
<reference evidence="3" key="1">
    <citation type="journal article" date="2023" name="G3 (Bethesda)">
        <title>Whole genome assemblies of Zophobas morio and Tenebrio molitor.</title>
        <authorList>
            <person name="Kaur S."/>
            <person name="Stinson S.A."/>
            <person name="diCenzo G.C."/>
        </authorList>
    </citation>
    <scope>NUCLEOTIDE SEQUENCE</scope>
    <source>
        <strain evidence="3">QUZm001</strain>
    </source>
</reference>
<comment type="caution">
    <text evidence="3">The sequence shown here is derived from an EMBL/GenBank/DDBJ whole genome shotgun (WGS) entry which is preliminary data.</text>
</comment>
<feature type="transmembrane region" description="Helical" evidence="1">
    <location>
        <begin position="142"/>
        <end position="162"/>
    </location>
</feature>
<organism evidence="3 4">
    <name type="scientific">Zophobas morio</name>
    <dbReference type="NCBI Taxonomy" id="2755281"/>
    <lineage>
        <taxon>Eukaryota</taxon>
        <taxon>Metazoa</taxon>
        <taxon>Ecdysozoa</taxon>
        <taxon>Arthropoda</taxon>
        <taxon>Hexapoda</taxon>
        <taxon>Insecta</taxon>
        <taxon>Pterygota</taxon>
        <taxon>Neoptera</taxon>
        <taxon>Endopterygota</taxon>
        <taxon>Coleoptera</taxon>
        <taxon>Polyphaga</taxon>
        <taxon>Cucujiformia</taxon>
        <taxon>Tenebrionidae</taxon>
        <taxon>Zophobas</taxon>
    </lineage>
</organism>
<feature type="signal peptide" evidence="2">
    <location>
        <begin position="1"/>
        <end position="16"/>
    </location>
</feature>